<evidence type="ECO:0000313" key="2">
    <source>
        <dbReference type="EMBL" id="KIJ90072.1"/>
    </source>
</evidence>
<reference evidence="2 3" key="1">
    <citation type="submission" date="2014-04" db="EMBL/GenBank/DDBJ databases">
        <authorList>
            <consortium name="DOE Joint Genome Institute"/>
            <person name="Kuo A."/>
            <person name="Kohler A."/>
            <person name="Nagy L.G."/>
            <person name="Floudas D."/>
            <person name="Copeland A."/>
            <person name="Barry K.W."/>
            <person name="Cichocki N."/>
            <person name="Veneault-Fourrey C."/>
            <person name="LaButti K."/>
            <person name="Lindquist E.A."/>
            <person name="Lipzen A."/>
            <person name="Lundell T."/>
            <person name="Morin E."/>
            <person name="Murat C."/>
            <person name="Sun H."/>
            <person name="Tunlid A."/>
            <person name="Henrissat B."/>
            <person name="Grigoriev I.V."/>
            <person name="Hibbett D.S."/>
            <person name="Martin F."/>
            <person name="Nordberg H.P."/>
            <person name="Cantor M.N."/>
            <person name="Hua S.X."/>
        </authorList>
    </citation>
    <scope>NUCLEOTIDE SEQUENCE [LARGE SCALE GENOMIC DNA]</scope>
    <source>
        <strain evidence="2 3">LaAM-08-1</strain>
    </source>
</reference>
<dbReference type="Proteomes" id="UP000054477">
    <property type="component" value="Unassembled WGS sequence"/>
</dbReference>
<dbReference type="AlphaFoldDB" id="A0A0C9X0H7"/>
<organism evidence="2 3">
    <name type="scientific">Laccaria amethystina LaAM-08-1</name>
    <dbReference type="NCBI Taxonomy" id="1095629"/>
    <lineage>
        <taxon>Eukaryota</taxon>
        <taxon>Fungi</taxon>
        <taxon>Dikarya</taxon>
        <taxon>Basidiomycota</taxon>
        <taxon>Agaricomycotina</taxon>
        <taxon>Agaricomycetes</taxon>
        <taxon>Agaricomycetidae</taxon>
        <taxon>Agaricales</taxon>
        <taxon>Agaricineae</taxon>
        <taxon>Hydnangiaceae</taxon>
        <taxon>Laccaria</taxon>
    </lineage>
</organism>
<evidence type="ECO:0000313" key="3">
    <source>
        <dbReference type="Proteomes" id="UP000054477"/>
    </source>
</evidence>
<proteinExistence type="predicted"/>
<sequence length="186" mass="20380">MAASAPSPVTTTNHNPRPPLTTPLGCPTRQEQRVVVRHCLFNNTTASSPVGDGCHGPTNIDDRHTAPNARPSPRQSPSSPINGNSPHPHPLAPIAHKQGGKPDAVQPQPTTTSPTPTTTTWPPTPIAHYHVNEPPQRDDTTTAAPPYKQQQRHEEATRKRLRDATTTGRRRRHHPHHTTKTRHDDA</sequence>
<gene>
    <name evidence="2" type="ORF">K443DRAFT_15552</name>
</gene>
<feature type="region of interest" description="Disordered" evidence="1">
    <location>
        <begin position="43"/>
        <end position="186"/>
    </location>
</feature>
<dbReference type="EMBL" id="KN839299">
    <property type="protein sequence ID" value="KIJ90072.1"/>
    <property type="molecule type" value="Genomic_DNA"/>
</dbReference>
<keyword evidence="3" id="KW-1185">Reference proteome</keyword>
<accession>A0A0C9X0H7</accession>
<protein>
    <submittedName>
        <fullName evidence="2">Uncharacterized protein</fullName>
    </submittedName>
</protein>
<evidence type="ECO:0000256" key="1">
    <source>
        <dbReference type="SAM" id="MobiDB-lite"/>
    </source>
</evidence>
<feature type="compositionally biased region" description="Low complexity" evidence="1">
    <location>
        <begin position="107"/>
        <end position="121"/>
    </location>
</feature>
<dbReference type="HOGENOM" id="CLU_125076_0_0_1"/>
<feature type="compositionally biased region" description="Basic residues" evidence="1">
    <location>
        <begin position="168"/>
        <end position="180"/>
    </location>
</feature>
<feature type="compositionally biased region" description="Low complexity" evidence="1">
    <location>
        <begin position="71"/>
        <end position="80"/>
    </location>
</feature>
<feature type="region of interest" description="Disordered" evidence="1">
    <location>
        <begin position="1"/>
        <end position="29"/>
    </location>
</feature>
<reference evidence="3" key="2">
    <citation type="submission" date="2015-01" db="EMBL/GenBank/DDBJ databases">
        <title>Evolutionary Origins and Diversification of the Mycorrhizal Mutualists.</title>
        <authorList>
            <consortium name="DOE Joint Genome Institute"/>
            <consortium name="Mycorrhizal Genomics Consortium"/>
            <person name="Kohler A."/>
            <person name="Kuo A."/>
            <person name="Nagy L.G."/>
            <person name="Floudas D."/>
            <person name="Copeland A."/>
            <person name="Barry K.W."/>
            <person name="Cichocki N."/>
            <person name="Veneault-Fourrey C."/>
            <person name="LaButti K."/>
            <person name="Lindquist E.A."/>
            <person name="Lipzen A."/>
            <person name="Lundell T."/>
            <person name="Morin E."/>
            <person name="Murat C."/>
            <person name="Riley R."/>
            <person name="Ohm R."/>
            <person name="Sun H."/>
            <person name="Tunlid A."/>
            <person name="Henrissat B."/>
            <person name="Grigoriev I.V."/>
            <person name="Hibbett D.S."/>
            <person name="Martin F."/>
        </authorList>
    </citation>
    <scope>NUCLEOTIDE SEQUENCE [LARGE SCALE GENOMIC DNA]</scope>
    <source>
        <strain evidence="3">LaAM-08-1</strain>
    </source>
</reference>
<name>A0A0C9X0H7_9AGAR</name>